<dbReference type="SUPFAM" id="SSF55729">
    <property type="entry name" value="Acyl-CoA N-acyltransferases (Nat)"/>
    <property type="match status" value="1"/>
</dbReference>
<dbReference type="AlphaFoldDB" id="A0AAI8GTX1"/>
<reference evidence="3" key="3">
    <citation type="submission" date="2022-07" db="EMBL/GenBank/DDBJ databases">
        <title>Bacterial species isolated from the porcine tonsil microbiota.</title>
        <authorList>
            <person name="Oliveira I.M.F."/>
        </authorList>
    </citation>
    <scope>NUCLEOTIDE SEQUENCE</scope>
    <source>
        <strain evidence="3">8QC2O2</strain>
    </source>
</reference>
<protein>
    <submittedName>
        <fullName evidence="2">GNAT family N-acetyltransferase</fullName>
        <ecNumber evidence="3">2.3.1.-</ecNumber>
    </submittedName>
</protein>
<dbReference type="PANTHER" id="PTHR39173:SF1">
    <property type="entry name" value="ACETYLTRANSFERASE"/>
    <property type="match status" value="1"/>
</dbReference>
<dbReference type="InterPro" id="IPR000182">
    <property type="entry name" value="GNAT_dom"/>
</dbReference>
<dbReference type="EC" id="2.3.1.-" evidence="3"/>
<dbReference type="PANTHER" id="PTHR39173">
    <property type="entry name" value="ACETYLTRANSFERASE"/>
    <property type="match status" value="1"/>
</dbReference>
<dbReference type="GO" id="GO:0016747">
    <property type="term" value="F:acyltransferase activity, transferring groups other than amino-acyl groups"/>
    <property type="evidence" value="ECO:0007669"/>
    <property type="project" value="InterPro"/>
</dbReference>
<organism evidence="2 4">
    <name type="scientific">Mammaliicoccus sciuri</name>
    <name type="common">Staphylococcus sciuri</name>
    <dbReference type="NCBI Taxonomy" id="1296"/>
    <lineage>
        <taxon>Bacteria</taxon>
        <taxon>Bacillati</taxon>
        <taxon>Bacillota</taxon>
        <taxon>Bacilli</taxon>
        <taxon>Bacillales</taxon>
        <taxon>Staphylococcaceae</taxon>
        <taxon>Mammaliicoccus</taxon>
    </lineage>
</organism>
<dbReference type="Pfam" id="PF00583">
    <property type="entry name" value="Acetyltransf_1"/>
    <property type="match status" value="1"/>
</dbReference>
<dbReference type="CDD" id="cd04301">
    <property type="entry name" value="NAT_SF"/>
    <property type="match status" value="1"/>
</dbReference>
<gene>
    <name evidence="2" type="ORF">CEP64_06885</name>
    <name evidence="3" type="ORF">NQ032_11160</name>
</gene>
<evidence type="ECO:0000313" key="3">
    <source>
        <dbReference type="EMBL" id="MCQ9304158.1"/>
    </source>
</evidence>
<dbReference type="Proteomes" id="UP000197058">
    <property type="component" value="Chromosome"/>
</dbReference>
<evidence type="ECO:0000313" key="4">
    <source>
        <dbReference type="Proteomes" id="UP000197058"/>
    </source>
</evidence>
<dbReference type="KEGG" id="sscu:CEP64_06885"/>
<dbReference type="EMBL" id="CP022046">
    <property type="protein sequence ID" value="ASE34314.1"/>
    <property type="molecule type" value="Genomic_DNA"/>
</dbReference>
<sequence length="169" mass="19398">MEFRELDKDIESLFTEYINEWYENEEPVVPWATDVRQHGGFDKMLIMLEEAKDPVDANFVKAKTYVLIDDDKIVGAVNIRYALNDYLNKKGGHVGYGVRKSERGKGYATKLLNYAVKNLNNEGVNSVLVTCDESNDASAKVIINNNGVEDEPYKSDEQENTRRFWINHL</sequence>
<evidence type="ECO:0000259" key="1">
    <source>
        <dbReference type="PROSITE" id="PS51186"/>
    </source>
</evidence>
<dbReference type="RefSeq" id="WP_048542675.1">
    <property type="nucleotide sequence ID" value="NZ_CAJVGN010000001.1"/>
</dbReference>
<keyword evidence="3" id="KW-0012">Acyltransferase</keyword>
<dbReference type="EMBL" id="JANILD010000005">
    <property type="protein sequence ID" value="MCQ9304158.1"/>
    <property type="molecule type" value="Genomic_DNA"/>
</dbReference>
<dbReference type="PROSITE" id="PS51186">
    <property type="entry name" value="GNAT"/>
    <property type="match status" value="1"/>
</dbReference>
<accession>A0AAI8GTX1</accession>
<dbReference type="GeneID" id="48593013"/>
<dbReference type="Gene3D" id="3.40.630.30">
    <property type="match status" value="1"/>
</dbReference>
<dbReference type="Proteomes" id="UP001204068">
    <property type="component" value="Unassembled WGS sequence"/>
</dbReference>
<evidence type="ECO:0000313" key="2">
    <source>
        <dbReference type="EMBL" id="ASE34314.1"/>
    </source>
</evidence>
<name>A0AAI8GTX1_MAMSC</name>
<reference evidence="2" key="2">
    <citation type="submission" date="2017-12" db="EMBL/GenBank/DDBJ databases">
        <title>FDA dAtabase for Regulatory Grade micrObial Sequences (FDA-ARGOS): Supporting development and validation of Infectious Disease Dx tests.</title>
        <authorList>
            <person name="Campos J."/>
            <person name="Goldberg B."/>
            <person name="Tallon L."/>
            <person name="Sadzewicz L."/>
            <person name="Sengamalay N."/>
            <person name="Ott S."/>
            <person name="Godinez A."/>
            <person name="Nagaraj S."/>
            <person name="Vavikolanu K."/>
            <person name="Vyas G."/>
            <person name="Nadendla S."/>
            <person name="Aluvathingal J."/>
            <person name="Geyer C."/>
            <person name="Nandy P."/>
            <person name="Hobson J."/>
            <person name="Sichtig H."/>
        </authorList>
    </citation>
    <scope>NUCLEOTIDE SEQUENCE</scope>
    <source>
        <strain evidence="2">FDAARGOS_285</strain>
    </source>
</reference>
<proteinExistence type="predicted"/>
<feature type="domain" description="N-acetyltransferase" evidence="1">
    <location>
        <begin position="1"/>
        <end position="169"/>
    </location>
</feature>
<reference evidence="4" key="1">
    <citation type="submission" date="2017-06" db="EMBL/GenBank/DDBJ databases">
        <title>FDA dAtabase for Regulatory Grade micrObial Sequences (FDA-ARGOS): Supporting development and validation of Infectious Disease Dx tests.</title>
        <authorList>
            <person name="Goldberg B."/>
            <person name="Campos J."/>
            <person name="Tallon L."/>
            <person name="Sadzewicz L."/>
            <person name="Sengamalay N."/>
            <person name="Ott S."/>
            <person name="Godinez A."/>
            <person name="Nagaraj S."/>
            <person name="Vavikolanu K."/>
            <person name="Nadendla S."/>
            <person name="George J."/>
            <person name="Geyer C."/>
            <person name="Sichtig H."/>
        </authorList>
    </citation>
    <scope>NUCLEOTIDE SEQUENCE [LARGE SCALE GENOMIC DNA]</scope>
    <source>
        <strain evidence="4">FDAARGOS_285</strain>
    </source>
</reference>
<keyword evidence="3" id="KW-0808">Transferase</keyword>
<dbReference type="InterPro" id="IPR016181">
    <property type="entry name" value="Acyl_CoA_acyltransferase"/>
</dbReference>